<dbReference type="Gene3D" id="3.40.50.150">
    <property type="entry name" value="Vaccinia Virus protein VP39"/>
    <property type="match status" value="1"/>
</dbReference>
<protein>
    <recommendedName>
        <fullName evidence="5">O-methyltransferase C-terminal domain-containing protein</fullName>
    </recommendedName>
</protein>
<evidence type="ECO:0000256" key="4">
    <source>
        <dbReference type="PIRSR" id="PIRSR005739-1"/>
    </source>
</evidence>
<evidence type="ECO:0000259" key="5">
    <source>
        <dbReference type="Pfam" id="PF00891"/>
    </source>
</evidence>
<feature type="domain" description="O-methyltransferase C-terminal" evidence="5">
    <location>
        <begin position="234"/>
        <end position="374"/>
    </location>
</feature>
<dbReference type="InterPro" id="IPR029063">
    <property type="entry name" value="SAM-dependent_MTases_sf"/>
</dbReference>
<dbReference type="GO" id="GO:0008171">
    <property type="term" value="F:O-methyltransferase activity"/>
    <property type="evidence" value="ECO:0007669"/>
    <property type="project" value="InterPro"/>
</dbReference>
<name>A0A7R7XU58_9EURO</name>
<evidence type="ECO:0000256" key="3">
    <source>
        <dbReference type="ARBA" id="ARBA00022691"/>
    </source>
</evidence>
<dbReference type="InterPro" id="IPR036388">
    <property type="entry name" value="WH-like_DNA-bd_sf"/>
</dbReference>
<dbReference type="Proteomes" id="UP000654913">
    <property type="component" value="Chromosome 6"/>
</dbReference>
<dbReference type="SUPFAM" id="SSF53335">
    <property type="entry name" value="S-adenosyl-L-methionine-dependent methyltransferases"/>
    <property type="match status" value="1"/>
</dbReference>
<sequence>MSDASLYSDIASLRETVKSGNESIDDASRTKALKAAKDLVAELSSPIERAIQDVSVNLAVPMALRMGVQLGIFTAVQDHKTEGTTTQQIAEGASASPIVVGQILKVLSAANYVLEVGVQLYKPSALTAVMADPIMEATTRATFDIGQPCVTYGPEFFRRNGNQFPSSVEDTPFQLAMKTRLSYWDWLGENQSLAEDFQQFMTIKQQKTPCWVDWFDVNGIILDGFRNNNKESILLVDVGGGEGHYTNAFNSKFPDAGRHVLQDLPHVLSNITNPPDATELVAHDMFKPQPVKGARVYYLHWILHDWSDTQAREILAHIVEAMEPGYSRLVINENIIPDRDCDYNVACLSMLMMVQVGALERTELQWRELLSSVGLTDISFYQTPEGPGGGEGVIVAVKS</sequence>
<dbReference type="InterPro" id="IPR001077">
    <property type="entry name" value="COMT_C"/>
</dbReference>
<feature type="active site" description="Proton acceptor" evidence="4">
    <location>
        <position position="304"/>
    </location>
</feature>
<dbReference type="RefSeq" id="XP_041559964.1">
    <property type="nucleotide sequence ID" value="XM_041694099.1"/>
</dbReference>
<evidence type="ECO:0000256" key="2">
    <source>
        <dbReference type="ARBA" id="ARBA00022679"/>
    </source>
</evidence>
<dbReference type="InterPro" id="IPR016461">
    <property type="entry name" value="COMT-like"/>
</dbReference>
<dbReference type="PANTHER" id="PTHR43712">
    <property type="entry name" value="PUTATIVE (AFU_ORTHOLOGUE AFUA_4G14580)-RELATED"/>
    <property type="match status" value="1"/>
</dbReference>
<dbReference type="GO" id="GO:0032259">
    <property type="term" value="P:methylation"/>
    <property type="evidence" value="ECO:0007669"/>
    <property type="project" value="UniProtKB-KW"/>
</dbReference>
<evidence type="ECO:0000313" key="7">
    <source>
        <dbReference type="Proteomes" id="UP000654913"/>
    </source>
</evidence>
<dbReference type="KEGG" id="apuu:APUU_60818A"/>
<dbReference type="AlphaFoldDB" id="A0A7R7XU58"/>
<dbReference type="Gene3D" id="1.10.10.10">
    <property type="entry name" value="Winged helix-like DNA-binding domain superfamily/Winged helix DNA-binding domain"/>
    <property type="match status" value="1"/>
</dbReference>
<dbReference type="EMBL" id="AP024448">
    <property type="protein sequence ID" value="BCS27770.1"/>
    <property type="molecule type" value="Genomic_DNA"/>
</dbReference>
<gene>
    <name evidence="6" type="ORF">APUU_60818A</name>
</gene>
<dbReference type="Pfam" id="PF00891">
    <property type="entry name" value="Methyltransf_2"/>
    <property type="match status" value="1"/>
</dbReference>
<reference evidence="6" key="2">
    <citation type="submission" date="2021-02" db="EMBL/GenBank/DDBJ databases">
        <title>Aspergillus puulaauensis MK2 genome sequence.</title>
        <authorList>
            <person name="Futagami T."/>
            <person name="Mori K."/>
            <person name="Kadooka C."/>
            <person name="Tanaka T."/>
        </authorList>
    </citation>
    <scope>NUCLEOTIDE SEQUENCE</scope>
    <source>
        <strain evidence="6">MK2</strain>
    </source>
</reference>
<evidence type="ECO:0000256" key="1">
    <source>
        <dbReference type="ARBA" id="ARBA00022603"/>
    </source>
</evidence>
<keyword evidence="3" id="KW-0949">S-adenosyl-L-methionine</keyword>
<dbReference type="PANTHER" id="PTHR43712:SF1">
    <property type="entry name" value="HYPOTHETICAL O-METHYLTRANSFERASE (EUROFUNG)-RELATED"/>
    <property type="match status" value="1"/>
</dbReference>
<dbReference type="GeneID" id="64977775"/>
<proteinExistence type="predicted"/>
<keyword evidence="1" id="KW-0489">Methyltransferase</keyword>
<dbReference type="OrthoDB" id="1535081at2759"/>
<reference evidence="6" key="1">
    <citation type="submission" date="2021-01" db="EMBL/GenBank/DDBJ databases">
        <authorList>
            <consortium name="Aspergillus puulaauensis MK2 genome sequencing consortium"/>
            <person name="Kazuki M."/>
            <person name="Futagami T."/>
        </authorList>
    </citation>
    <scope>NUCLEOTIDE SEQUENCE</scope>
    <source>
        <strain evidence="6">MK2</strain>
    </source>
</reference>
<dbReference type="PIRSF" id="PIRSF005739">
    <property type="entry name" value="O-mtase"/>
    <property type="match status" value="1"/>
</dbReference>
<keyword evidence="2" id="KW-0808">Transferase</keyword>
<dbReference type="SUPFAM" id="SSF46785">
    <property type="entry name" value="Winged helix' DNA-binding domain"/>
    <property type="match status" value="1"/>
</dbReference>
<keyword evidence="7" id="KW-1185">Reference proteome</keyword>
<dbReference type="InterPro" id="IPR036390">
    <property type="entry name" value="WH_DNA-bd_sf"/>
</dbReference>
<dbReference type="GO" id="GO:0046983">
    <property type="term" value="F:protein dimerization activity"/>
    <property type="evidence" value="ECO:0007669"/>
    <property type="project" value="InterPro"/>
</dbReference>
<accession>A0A7R7XU58</accession>
<dbReference type="PROSITE" id="PS51683">
    <property type="entry name" value="SAM_OMT_II"/>
    <property type="match status" value="1"/>
</dbReference>
<dbReference type="GO" id="GO:0044550">
    <property type="term" value="P:secondary metabolite biosynthetic process"/>
    <property type="evidence" value="ECO:0007669"/>
    <property type="project" value="UniProtKB-ARBA"/>
</dbReference>
<organism evidence="6 7">
    <name type="scientific">Aspergillus puulaauensis</name>
    <dbReference type="NCBI Taxonomy" id="1220207"/>
    <lineage>
        <taxon>Eukaryota</taxon>
        <taxon>Fungi</taxon>
        <taxon>Dikarya</taxon>
        <taxon>Ascomycota</taxon>
        <taxon>Pezizomycotina</taxon>
        <taxon>Eurotiomycetes</taxon>
        <taxon>Eurotiomycetidae</taxon>
        <taxon>Eurotiales</taxon>
        <taxon>Aspergillaceae</taxon>
        <taxon>Aspergillus</taxon>
    </lineage>
</organism>
<evidence type="ECO:0000313" key="6">
    <source>
        <dbReference type="EMBL" id="BCS27770.1"/>
    </source>
</evidence>